<evidence type="ECO:0000256" key="1">
    <source>
        <dbReference type="ARBA" id="ARBA00022714"/>
    </source>
</evidence>
<evidence type="ECO:0000313" key="7">
    <source>
        <dbReference type="EMBL" id="SJK86151.1"/>
    </source>
</evidence>
<dbReference type="GeneID" id="24424563"/>
<evidence type="ECO:0000259" key="6">
    <source>
        <dbReference type="SMART" id="SM00704"/>
    </source>
</evidence>
<keyword evidence="4" id="KW-0411">Iron-sulfur</keyword>
<dbReference type="GO" id="GO:0051537">
    <property type="term" value="F:2 iron, 2 sulfur cluster binding"/>
    <property type="evidence" value="ECO:0007669"/>
    <property type="project" value="UniProtKB-KW"/>
</dbReference>
<reference evidence="7 8" key="3">
    <citation type="journal article" date="2016" name="Sci. Rep.">
        <title>Genome-wide diversity and gene expression profiling of Babesia microti isolates identify polymorphic genes that mediate host-pathogen interactions.</title>
        <authorList>
            <person name="Silva J.C."/>
            <person name="Cornillot E."/>
            <person name="McCracken C."/>
            <person name="Usmani-Brown S."/>
            <person name="Dwivedi A."/>
            <person name="Ifeonu O.O."/>
            <person name="Crabtree J."/>
            <person name="Gotia H.T."/>
            <person name="Virji A.Z."/>
            <person name="Reynes C."/>
            <person name="Colinge J."/>
            <person name="Kumar V."/>
            <person name="Lawres L."/>
            <person name="Pazzi J.E."/>
            <person name="Pablo J.V."/>
            <person name="Hung C."/>
            <person name="Brancato J."/>
            <person name="Kumari P."/>
            <person name="Orvis J."/>
            <person name="Tretina K."/>
            <person name="Chibucos M."/>
            <person name="Ott S."/>
            <person name="Sadzewicz L."/>
            <person name="Sengamalay N."/>
            <person name="Shetty A.C."/>
            <person name="Su Q."/>
            <person name="Tallon L."/>
            <person name="Fraser C.M."/>
            <person name="Frutos R."/>
            <person name="Molina D.M."/>
            <person name="Krause P.J."/>
            <person name="Ben Mamoun C."/>
        </authorList>
    </citation>
    <scope>NUCLEOTIDE SEQUENCE [LARGE SCALE GENOMIC DNA]</scope>
    <source>
        <strain evidence="7 8">RI</strain>
    </source>
</reference>
<keyword evidence="3" id="KW-0408">Iron</keyword>
<feature type="domain" description="Iron-binding zinc finger CDGSH type" evidence="6">
    <location>
        <begin position="33"/>
        <end position="66"/>
    </location>
</feature>
<comment type="cofactor">
    <cofactor evidence="5">
        <name>[2Fe-2S] cluster</name>
        <dbReference type="ChEBI" id="CHEBI:190135"/>
    </cofactor>
</comment>
<dbReference type="EMBL" id="FO082872">
    <property type="protein sequence ID" value="SJK86151.1"/>
    <property type="molecule type" value="Genomic_DNA"/>
</dbReference>
<dbReference type="Gene3D" id="3.40.5.90">
    <property type="entry name" value="CDGSH iron-sulfur domain, mitoNEET-type"/>
    <property type="match status" value="1"/>
</dbReference>
<sequence length="85" mass="9778">MGANTSKKVQIGRKAGEYINKRGYEKEHSITISGLEVPAKRFSICRCWQSAKFPFCDNAHQILQRKQVNCGPVMLEIRRHDFKPT</sequence>
<dbReference type="VEuPathDB" id="PiroplasmaDB:BMR1_02g03910"/>
<evidence type="ECO:0000256" key="5">
    <source>
        <dbReference type="ARBA" id="ARBA00034078"/>
    </source>
</evidence>
<reference evidence="7 8" key="2">
    <citation type="journal article" date="2013" name="PLoS ONE">
        <title>Whole genome mapping and re-organization of the nuclear and mitochondrial genomes of Babesia microti isolates.</title>
        <authorList>
            <person name="Cornillot E."/>
            <person name="Dassouli A."/>
            <person name="Garg A."/>
            <person name="Pachikara N."/>
            <person name="Randazzo S."/>
            <person name="Depoix D."/>
            <person name="Carcy B."/>
            <person name="Delbecq S."/>
            <person name="Frutos R."/>
            <person name="Silva J.C."/>
            <person name="Sutton R."/>
            <person name="Krause P.J."/>
            <person name="Mamoun C.B."/>
        </authorList>
    </citation>
    <scope>NUCLEOTIDE SEQUENCE [LARGE SCALE GENOMIC DNA]</scope>
    <source>
        <strain evidence="7 8">RI</strain>
    </source>
</reference>
<dbReference type="Pfam" id="PF09360">
    <property type="entry name" value="zf-CDGSH"/>
    <property type="match status" value="1"/>
</dbReference>
<dbReference type="GO" id="GO:0046872">
    <property type="term" value="F:metal ion binding"/>
    <property type="evidence" value="ECO:0007669"/>
    <property type="project" value="UniProtKB-KW"/>
</dbReference>
<dbReference type="Proteomes" id="UP000002899">
    <property type="component" value="Chromosome II"/>
</dbReference>
<gene>
    <name evidence="7" type="ORF">BMR1_02g03910</name>
</gene>
<dbReference type="InterPro" id="IPR018967">
    <property type="entry name" value="FeS-contain_CDGSH-typ"/>
</dbReference>
<dbReference type="SMART" id="SM00704">
    <property type="entry name" value="ZnF_CDGSH"/>
    <property type="match status" value="1"/>
</dbReference>
<keyword evidence="8" id="KW-1185">Reference proteome</keyword>
<accession>A0A1R4AAX7</accession>
<evidence type="ECO:0000313" key="8">
    <source>
        <dbReference type="Proteomes" id="UP000002899"/>
    </source>
</evidence>
<evidence type="ECO:0000256" key="2">
    <source>
        <dbReference type="ARBA" id="ARBA00022723"/>
    </source>
</evidence>
<proteinExistence type="predicted"/>
<dbReference type="AlphaFoldDB" id="A0A1R4AAX7"/>
<dbReference type="KEGG" id="bmic:BMR1_02g03910"/>
<dbReference type="OrthoDB" id="449252at2759"/>
<reference evidence="7 8" key="1">
    <citation type="journal article" date="2012" name="Nucleic Acids Res.">
        <title>Sequencing of the smallest Apicomplexan genome from the human pathogen Babesia microti.</title>
        <authorList>
            <person name="Cornillot E."/>
            <person name="Hadj-Kaddour K."/>
            <person name="Dassouli A."/>
            <person name="Noel B."/>
            <person name="Ranwez V."/>
            <person name="Vacherie B."/>
            <person name="Augagneur Y."/>
            <person name="Bres V."/>
            <person name="Duclos A."/>
            <person name="Randazzo S."/>
            <person name="Carcy B."/>
            <person name="Debierre-Grockiego F."/>
            <person name="Delbecq S."/>
            <person name="Moubri-Menage K."/>
            <person name="Shams-Eldin H."/>
            <person name="Usmani-Brown S."/>
            <person name="Bringaud F."/>
            <person name="Wincker P."/>
            <person name="Vivares C.P."/>
            <person name="Schwarz R.T."/>
            <person name="Schetters T.P."/>
            <person name="Krause P.J."/>
            <person name="Gorenflot A."/>
            <person name="Berry V."/>
            <person name="Barbe V."/>
            <person name="Ben Mamoun C."/>
        </authorList>
    </citation>
    <scope>NUCLEOTIDE SEQUENCE [LARGE SCALE GENOMIC DNA]</scope>
    <source>
        <strain evidence="7 8">RI</strain>
    </source>
</reference>
<dbReference type="InterPro" id="IPR042216">
    <property type="entry name" value="MitoNEET_CISD"/>
</dbReference>
<organism evidence="7 8">
    <name type="scientific">Babesia microti (strain RI)</name>
    <dbReference type="NCBI Taxonomy" id="1133968"/>
    <lineage>
        <taxon>Eukaryota</taxon>
        <taxon>Sar</taxon>
        <taxon>Alveolata</taxon>
        <taxon>Apicomplexa</taxon>
        <taxon>Aconoidasida</taxon>
        <taxon>Piroplasmida</taxon>
        <taxon>Babesiidae</taxon>
        <taxon>Babesia</taxon>
    </lineage>
</organism>
<dbReference type="GO" id="GO:0005737">
    <property type="term" value="C:cytoplasm"/>
    <property type="evidence" value="ECO:0007669"/>
    <property type="project" value="UniProtKB-ARBA"/>
</dbReference>
<keyword evidence="1" id="KW-0001">2Fe-2S</keyword>
<protein>
    <submittedName>
        <fullName evidence="7">CDGSH iron-sulfur domain-containing protein, putative</fullName>
    </submittedName>
</protein>
<keyword evidence="2" id="KW-0479">Metal-binding</keyword>
<dbReference type="RefSeq" id="XP_021338344.1">
    <property type="nucleotide sequence ID" value="XM_021481739.1"/>
</dbReference>
<name>A0A1R4AAX7_BABMR</name>
<evidence type="ECO:0000256" key="4">
    <source>
        <dbReference type="ARBA" id="ARBA00023014"/>
    </source>
</evidence>
<evidence type="ECO:0000256" key="3">
    <source>
        <dbReference type="ARBA" id="ARBA00023004"/>
    </source>
</evidence>